<proteinExistence type="predicted"/>
<dbReference type="PROSITE" id="PS50075">
    <property type="entry name" value="CARRIER"/>
    <property type="match status" value="1"/>
</dbReference>
<dbReference type="PANTHER" id="PTHR46836">
    <property type="entry name" value="AFADIN"/>
    <property type="match status" value="1"/>
</dbReference>
<dbReference type="PANTHER" id="PTHR46836:SF7">
    <property type="entry name" value="PHOSPHATIDYLINOSITOL N-ACETYGLUCOSAMINLYTRANSFERASE SUBUNIT P-LIKE PROTEIN"/>
    <property type="match status" value="1"/>
</dbReference>
<feature type="domain" description="Carrier" evidence="2">
    <location>
        <begin position="625"/>
        <end position="652"/>
    </location>
</feature>
<reference evidence="4 5" key="1">
    <citation type="submission" date="2025-04" db="UniProtKB">
        <authorList>
            <consortium name="RefSeq"/>
        </authorList>
    </citation>
    <scope>IDENTIFICATION</scope>
    <source>
        <tissue evidence="4 5">Etiolated seedlings</tissue>
    </source>
</reference>
<dbReference type="PaxDb" id="3827-XP_004514077.1"/>
<protein>
    <submittedName>
        <fullName evidence="4 5">Uncharacterized protein LOC101499857 isoform X1</fullName>
    </submittedName>
</protein>
<dbReference type="InterPro" id="IPR025486">
    <property type="entry name" value="DUF4378"/>
</dbReference>
<dbReference type="eggNOG" id="ENOG502RBI2">
    <property type="taxonomic scope" value="Eukaryota"/>
</dbReference>
<feature type="region of interest" description="Disordered" evidence="1">
    <location>
        <begin position="358"/>
        <end position="393"/>
    </location>
</feature>
<evidence type="ECO:0000313" key="3">
    <source>
        <dbReference type="Proteomes" id="UP000087171"/>
    </source>
</evidence>
<dbReference type="RefSeq" id="XP_012575177.1">
    <property type="nucleotide sequence ID" value="XM_012719723.2"/>
</dbReference>
<evidence type="ECO:0000313" key="5">
    <source>
        <dbReference type="RefSeq" id="XP_012575175.1"/>
    </source>
</evidence>
<feature type="compositionally biased region" description="Polar residues" evidence="1">
    <location>
        <begin position="358"/>
        <end position="371"/>
    </location>
</feature>
<dbReference type="GeneID" id="101499857"/>
<name>A0A1S3EJQ1_CICAR</name>
<feature type="region of interest" description="Disordered" evidence="1">
    <location>
        <begin position="294"/>
        <end position="320"/>
    </location>
</feature>
<organism evidence="3 6">
    <name type="scientific">Cicer arietinum</name>
    <name type="common">Chickpea</name>
    <name type="synonym">Garbanzo</name>
    <dbReference type="NCBI Taxonomy" id="3827"/>
    <lineage>
        <taxon>Eukaryota</taxon>
        <taxon>Viridiplantae</taxon>
        <taxon>Streptophyta</taxon>
        <taxon>Embryophyta</taxon>
        <taxon>Tracheophyta</taxon>
        <taxon>Spermatophyta</taxon>
        <taxon>Magnoliopsida</taxon>
        <taxon>eudicotyledons</taxon>
        <taxon>Gunneridae</taxon>
        <taxon>Pentapetalae</taxon>
        <taxon>rosids</taxon>
        <taxon>fabids</taxon>
        <taxon>Fabales</taxon>
        <taxon>Fabaceae</taxon>
        <taxon>Papilionoideae</taxon>
        <taxon>50 kb inversion clade</taxon>
        <taxon>NPAAA clade</taxon>
        <taxon>Hologalegina</taxon>
        <taxon>IRL clade</taxon>
        <taxon>Cicereae</taxon>
        <taxon>Cicer</taxon>
    </lineage>
</organism>
<evidence type="ECO:0000313" key="7">
    <source>
        <dbReference type="RefSeq" id="XP_012575177.1"/>
    </source>
</evidence>
<dbReference type="Proteomes" id="UP000087171">
    <property type="component" value="Unplaced"/>
</dbReference>
<dbReference type="RefSeq" id="XP_004514077.1">
    <property type="nucleotide sequence ID" value="XM_004514020.3"/>
</dbReference>
<dbReference type="STRING" id="3827.A0A1S3EJQ1"/>
<dbReference type="AlphaFoldDB" id="A0A1S3EJQ1"/>
<evidence type="ECO:0000313" key="4">
    <source>
        <dbReference type="RefSeq" id="XP_004514077.1"/>
    </source>
</evidence>
<evidence type="ECO:0000313" key="6">
    <source>
        <dbReference type="RefSeq" id="XP_012575176.1"/>
    </source>
</evidence>
<gene>
    <name evidence="4 5 6 7" type="primary">LOC101499857</name>
</gene>
<accession>A0A1S3EJQ1</accession>
<dbReference type="OrthoDB" id="1584003at2759"/>
<dbReference type="Pfam" id="PF14309">
    <property type="entry name" value="DUF4378"/>
    <property type="match status" value="1"/>
</dbReference>
<feature type="compositionally biased region" description="Polar residues" evidence="1">
    <location>
        <begin position="379"/>
        <end position="393"/>
    </location>
</feature>
<dbReference type="RefSeq" id="XP_012575175.1">
    <property type="nucleotide sequence ID" value="XM_012719721.2"/>
</dbReference>
<evidence type="ECO:0000256" key="1">
    <source>
        <dbReference type="SAM" id="MobiDB-lite"/>
    </source>
</evidence>
<sequence>MESKQETSSVILKLMGLDRVSSQHHTIRNRQKVLSEDYLKKVASIGVRKKRSSQRCHCYGMSTDENEESDDVLKVVKTIRRDKNHNPSKGNGKENLSLFGTKVEGLRKLETLVSTANSFSLETSVKTEQGNLFLQQKTNNGLHNVVHVEARSCKKFSLSKSQLDLKDVTFNSRIDVSKVNSRKEGNCKIQRNIRCKVGVGNSFARKTIMTKPIDAASVITDNFETMTKDDLFQKYWGFSKNASLNWSINQKDHSKDMNLKSRSEKSPFLSYFVNNDTESCADLHKLKKRCYGNDLSEKEPMPSQLSSSDPSPSVIDMKNNKHRDSNMLNKIAMSLDSSVDFLVFDAMKTEVVDCFNNNPTMQQSESTASSMTHEDNDSLSHGSYVSKQQQLQETSEFQDDSAYSLCIGYDADSLGNFQEAYETSPISVLDSTFREDISVISECGGAGVYDSSEVDDEGLDLNVSSDEDCENKSVGDFEEKKDIVGLSRTEESRDFSYVVEVLTEAGICNKSLLKDFSTWHSAEYPISPSVFEVLEKKFGEQQLWKRSERRLLFDRINLGLLVILHPYLYVPKWEKPVSRRVNSEPNQDMIEEEMWGLLVSQENKAGKESMDNMLGGEIRWIELCEDVEDIVREIVKLLSEELVDEIVRLEDF</sequence>
<dbReference type="InterPro" id="IPR009081">
    <property type="entry name" value="PP-bd_ACP"/>
</dbReference>
<feature type="compositionally biased region" description="Low complexity" evidence="1">
    <location>
        <begin position="301"/>
        <end position="313"/>
    </location>
</feature>
<dbReference type="KEGG" id="cam:101499857"/>
<evidence type="ECO:0000259" key="2">
    <source>
        <dbReference type="PROSITE" id="PS50075"/>
    </source>
</evidence>
<dbReference type="RefSeq" id="XP_012575176.1">
    <property type="nucleotide sequence ID" value="XM_012719722.2"/>
</dbReference>
<keyword evidence="3" id="KW-1185">Reference proteome</keyword>